<protein>
    <submittedName>
        <fullName evidence="1">Uncharacterized protein</fullName>
    </submittedName>
</protein>
<reference evidence="1 2" key="1">
    <citation type="journal article" date="2011" name="Appl. Environ. Microbiol.">
        <title>Complete genome sequence of the fish pathogen Flavobacterium branchiophilum.</title>
        <authorList>
            <consortium name="1:IP"/>
            <consortium name="Microbial Evolutionary Genomics,F-75015 Paris"/>
            <consortium name="France 2:CNRS"/>
            <consortium name="URA2171"/>
            <consortium name="F-75015 Paris,France 3:Unite de Virologie et Immunologie Mol."/>
            <consortium name="INRA,78352 Jouy en Josas Cedex"/>
            <consortium name="France. 4:Unite de Mathemathique"/>
            <consortium name="Informatique et Genome,INRA"/>
            <consortium name="78352 Jouy en Josas Cedex"/>
            <consortium name="France. 5:CEA/Genoscope"/>
            <consortium name="Evry"/>
            <consortium name="France"/>
            <person name="Touchon M."/>
            <person name="Barbier P."/>
            <person name="Bernardet J.F."/>
            <person name="Loux V."/>
            <person name="Vacherie B."/>
            <person name="Barbe V."/>
            <person name="Rocha E.P."/>
            <person name="Duchaud E."/>
        </authorList>
    </citation>
    <scope>NUCLEOTIDE SEQUENCE [LARGE SCALE GENOMIC DNA]</scope>
    <source>
        <strain evidence="1 2">FL-15</strain>
    </source>
</reference>
<proteinExistence type="predicted"/>
<dbReference type="InterPro" id="IPR028994">
    <property type="entry name" value="Integrin_alpha_N"/>
</dbReference>
<accession>G2Z5L3</accession>
<gene>
    <name evidence="1" type="ordered locus">FBFL15_2834</name>
</gene>
<organism evidence="1 2">
    <name type="scientific">Flavobacterium branchiophilum (strain FL-15)</name>
    <dbReference type="NCBI Taxonomy" id="1034807"/>
    <lineage>
        <taxon>Bacteria</taxon>
        <taxon>Pseudomonadati</taxon>
        <taxon>Bacteroidota</taxon>
        <taxon>Flavobacteriia</taxon>
        <taxon>Flavobacteriales</taxon>
        <taxon>Flavobacteriaceae</taxon>
        <taxon>Flavobacterium</taxon>
    </lineage>
</organism>
<dbReference type="HOGENOM" id="CLU_1164505_0_0_10"/>
<evidence type="ECO:0000313" key="1">
    <source>
        <dbReference type="EMBL" id="CCB70811.1"/>
    </source>
</evidence>
<dbReference type="Proteomes" id="UP000009186">
    <property type="component" value="Chromosome"/>
</dbReference>
<dbReference type="eggNOG" id="ENOG5030YWM">
    <property type="taxonomic scope" value="Bacteria"/>
</dbReference>
<keyword evidence="2" id="KW-1185">Reference proteome</keyword>
<evidence type="ECO:0000313" key="2">
    <source>
        <dbReference type="Proteomes" id="UP000009186"/>
    </source>
</evidence>
<sequence length="238" mass="27663">MKNTPIKIFQYYDKCFLIVLLICFSCTNAVKKGNNLENNLENKSIDSSTIVQKKAENIILYKLKMNFCIGNFNGDGIRDTIFVHNFSKLLKADLENTPDPTKNEWDDVVKWYLRQDSDLYLFINKTKKQTLHLGRAQGLYCLLNIGDANFDGKDEIAFVVDYLDFSNLNSCKIYSFCQGKWVALKQFNVNESAFDFLSAQEPLSGINNYLEKKGNQWYYRDNLQNDTKMQLLKLKKCQ</sequence>
<dbReference type="AlphaFoldDB" id="G2Z5L3"/>
<dbReference type="EMBL" id="FQ859183">
    <property type="protein sequence ID" value="CCB70811.1"/>
    <property type="molecule type" value="Genomic_DNA"/>
</dbReference>
<name>G2Z5L3_FLABF</name>
<dbReference type="SUPFAM" id="SSF69318">
    <property type="entry name" value="Integrin alpha N-terminal domain"/>
    <property type="match status" value="1"/>
</dbReference>
<dbReference type="KEGG" id="fbr:FBFL15_2834"/>
<dbReference type="STRING" id="1034807.FBFL15_2834"/>